<accession>A0ACB6QFF2</accession>
<evidence type="ECO:0000313" key="1">
    <source>
        <dbReference type="EMBL" id="KAF2465718.1"/>
    </source>
</evidence>
<gene>
    <name evidence="1" type="ORF">BDR25DRAFT_294748</name>
</gene>
<protein>
    <submittedName>
        <fullName evidence="1">Uncharacterized protein</fullName>
    </submittedName>
</protein>
<proteinExistence type="predicted"/>
<sequence>MSSTYSTESPLSSSSSIFPGWSEHVLRKKYRDPGKLKESLDAIYGSSQYRVIVKADRWILVLPSPLGAKELEDLEDNIRNHY</sequence>
<reference evidence="1" key="1">
    <citation type="journal article" date="2020" name="Stud. Mycol.">
        <title>101 Dothideomycetes genomes: a test case for predicting lifestyles and emergence of pathogens.</title>
        <authorList>
            <person name="Haridas S."/>
            <person name="Albert R."/>
            <person name="Binder M."/>
            <person name="Bloem J."/>
            <person name="Labutti K."/>
            <person name="Salamov A."/>
            <person name="Andreopoulos B."/>
            <person name="Baker S."/>
            <person name="Barry K."/>
            <person name="Bills G."/>
            <person name="Bluhm B."/>
            <person name="Cannon C."/>
            <person name="Castanera R."/>
            <person name="Culley D."/>
            <person name="Daum C."/>
            <person name="Ezra D."/>
            <person name="Gonzalez J."/>
            <person name="Henrissat B."/>
            <person name="Kuo A."/>
            <person name="Liang C."/>
            <person name="Lipzen A."/>
            <person name="Lutzoni F."/>
            <person name="Magnuson J."/>
            <person name="Mondo S."/>
            <person name="Nolan M."/>
            <person name="Ohm R."/>
            <person name="Pangilinan J."/>
            <person name="Park H.-J."/>
            <person name="Ramirez L."/>
            <person name="Alfaro M."/>
            <person name="Sun H."/>
            <person name="Tritt A."/>
            <person name="Yoshinaga Y."/>
            <person name="Zwiers L.-H."/>
            <person name="Turgeon B."/>
            <person name="Goodwin S."/>
            <person name="Spatafora J."/>
            <person name="Crous P."/>
            <person name="Grigoriev I."/>
        </authorList>
    </citation>
    <scope>NUCLEOTIDE SEQUENCE</scope>
    <source>
        <strain evidence="1">ATCC 200398</strain>
    </source>
</reference>
<keyword evidence="2" id="KW-1185">Reference proteome</keyword>
<comment type="caution">
    <text evidence="1">The sequence shown here is derived from an EMBL/GenBank/DDBJ whole genome shotgun (WGS) entry which is preliminary data.</text>
</comment>
<organism evidence="1 2">
    <name type="scientific">Lindgomyces ingoldianus</name>
    <dbReference type="NCBI Taxonomy" id="673940"/>
    <lineage>
        <taxon>Eukaryota</taxon>
        <taxon>Fungi</taxon>
        <taxon>Dikarya</taxon>
        <taxon>Ascomycota</taxon>
        <taxon>Pezizomycotina</taxon>
        <taxon>Dothideomycetes</taxon>
        <taxon>Pleosporomycetidae</taxon>
        <taxon>Pleosporales</taxon>
        <taxon>Lindgomycetaceae</taxon>
        <taxon>Lindgomyces</taxon>
    </lineage>
</organism>
<dbReference type="EMBL" id="MU003528">
    <property type="protein sequence ID" value="KAF2465718.1"/>
    <property type="molecule type" value="Genomic_DNA"/>
</dbReference>
<name>A0ACB6QFF2_9PLEO</name>
<dbReference type="Proteomes" id="UP000799755">
    <property type="component" value="Unassembled WGS sequence"/>
</dbReference>
<evidence type="ECO:0000313" key="2">
    <source>
        <dbReference type="Proteomes" id="UP000799755"/>
    </source>
</evidence>